<comment type="caution">
    <text evidence="1">The sequence shown here is derived from an EMBL/GenBank/DDBJ whole genome shotgun (WGS) entry which is preliminary data.</text>
</comment>
<reference evidence="1 2" key="1">
    <citation type="journal article" date="2019" name="Int. J. Syst. Evol. Microbiol.">
        <title>The Global Catalogue of Microorganisms (GCM) 10K type strain sequencing project: providing services to taxonomists for standard genome sequencing and annotation.</title>
        <authorList>
            <consortium name="The Broad Institute Genomics Platform"/>
            <consortium name="The Broad Institute Genome Sequencing Center for Infectious Disease"/>
            <person name="Wu L."/>
            <person name="Ma J."/>
        </authorList>
    </citation>
    <scope>NUCLEOTIDE SEQUENCE [LARGE SCALE GENOMIC DNA]</scope>
    <source>
        <strain evidence="1 2">NBRC 111368</strain>
    </source>
</reference>
<evidence type="ECO:0000313" key="2">
    <source>
        <dbReference type="Proteomes" id="UP001596328"/>
    </source>
</evidence>
<keyword evidence="2" id="KW-1185">Reference proteome</keyword>
<dbReference type="EMBL" id="JBHSWU010000746">
    <property type="protein sequence ID" value="MFC6725858.1"/>
    <property type="molecule type" value="Genomic_DNA"/>
</dbReference>
<name>A0ABD5S2B8_9EURY</name>
<proteinExistence type="predicted"/>
<accession>A0ABD5S2B8</accession>
<sequence>MPMETYTLRVAENASNEGISAEVLDEDGMVAETTQLSYGDYGMAAVRDGDAPDPVETEITADVTTTDLQFSRQDDEFEFRFLGDREVLATERVDDEDWGLVFVDE</sequence>
<dbReference type="Proteomes" id="UP001596328">
    <property type="component" value="Unassembled WGS sequence"/>
</dbReference>
<organism evidence="1 2">
    <name type="scientific">Halobium palmae</name>
    <dbReference type="NCBI Taxonomy" id="1776492"/>
    <lineage>
        <taxon>Archaea</taxon>
        <taxon>Methanobacteriati</taxon>
        <taxon>Methanobacteriota</taxon>
        <taxon>Stenosarchaea group</taxon>
        <taxon>Halobacteria</taxon>
        <taxon>Halobacteriales</taxon>
        <taxon>Haloferacaceae</taxon>
        <taxon>Halobium</taxon>
    </lineage>
</organism>
<evidence type="ECO:0000313" key="1">
    <source>
        <dbReference type="EMBL" id="MFC6725858.1"/>
    </source>
</evidence>
<gene>
    <name evidence="1" type="ORF">ACFQE1_16095</name>
</gene>
<dbReference type="AlphaFoldDB" id="A0ABD5S2B8"/>
<protein>
    <submittedName>
        <fullName evidence="1">Uncharacterized protein</fullName>
    </submittedName>
</protein>